<organism evidence="1 2">
    <name type="scientific">Flavobacterium chilense</name>
    <dbReference type="NCBI Taxonomy" id="946677"/>
    <lineage>
        <taxon>Bacteria</taxon>
        <taxon>Pseudomonadati</taxon>
        <taxon>Bacteroidota</taxon>
        <taxon>Flavobacteriia</taxon>
        <taxon>Flavobacteriales</taxon>
        <taxon>Flavobacteriaceae</taxon>
        <taxon>Flavobacterium</taxon>
    </lineage>
</organism>
<protein>
    <submittedName>
        <fullName evidence="1">Uncharacterized protein</fullName>
    </submittedName>
</protein>
<dbReference type="Proteomes" id="UP000184028">
    <property type="component" value="Unassembled WGS sequence"/>
</dbReference>
<dbReference type="EMBL" id="FRBT01000003">
    <property type="protein sequence ID" value="SHL99207.1"/>
    <property type="molecule type" value="Genomic_DNA"/>
</dbReference>
<dbReference type="RefSeq" id="WP_068842506.1">
    <property type="nucleotide sequence ID" value="NZ_FRBT01000003.1"/>
</dbReference>
<dbReference type="AlphaFoldDB" id="A0A1M7F6A7"/>
<sequence length="181" mass="21436">MSKFVIAKTMSIDLKNENYRGILIQMDFPIRYTLYDIIQIIKMYTGYTDRFEWKFINPYDRSKDLSSEKNKDELDKIYFDEYRDITPEIDCMYGSLAMSIGARGYKKYKKVNPTTYLAVGNFPTEDEFSANINIIEMKKKHSKEELKAIDEKLSSFFKNKYKITDEMVNTFFGSQNNLARK</sequence>
<accession>A0A1M7F6A7</accession>
<dbReference type="OrthoDB" id="5179132at2"/>
<evidence type="ECO:0000313" key="1">
    <source>
        <dbReference type="EMBL" id="SHL99207.1"/>
    </source>
</evidence>
<proteinExistence type="predicted"/>
<gene>
    <name evidence="1" type="ORF">SAMN05444484_103231</name>
</gene>
<evidence type="ECO:0000313" key="2">
    <source>
        <dbReference type="Proteomes" id="UP000184028"/>
    </source>
</evidence>
<dbReference type="STRING" id="946677.SAMN05444484_103231"/>
<name>A0A1M7F6A7_9FLAO</name>
<keyword evidence="2" id="KW-1185">Reference proteome</keyword>
<reference evidence="2" key="1">
    <citation type="submission" date="2016-11" db="EMBL/GenBank/DDBJ databases">
        <authorList>
            <person name="Varghese N."/>
            <person name="Submissions S."/>
        </authorList>
    </citation>
    <scope>NUCLEOTIDE SEQUENCE [LARGE SCALE GENOMIC DNA]</scope>
    <source>
        <strain evidence="2">DSM 24724</strain>
    </source>
</reference>